<accession>A0ACC3DD13</accession>
<dbReference type="Proteomes" id="UP001186974">
    <property type="component" value="Unassembled WGS sequence"/>
</dbReference>
<proteinExistence type="predicted"/>
<comment type="caution">
    <text evidence="1">The sequence shown here is derived from an EMBL/GenBank/DDBJ whole genome shotgun (WGS) entry which is preliminary data.</text>
</comment>
<evidence type="ECO:0000313" key="1">
    <source>
        <dbReference type="EMBL" id="KAK3065422.1"/>
    </source>
</evidence>
<evidence type="ECO:0000313" key="2">
    <source>
        <dbReference type="Proteomes" id="UP001186974"/>
    </source>
</evidence>
<reference evidence="1" key="1">
    <citation type="submission" date="2024-09" db="EMBL/GenBank/DDBJ databases">
        <title>Black Yeasts Isolated from many extreme environments.</title>
        <authorList>
            <person name="Coleine C."/>
            <person name="Stajich J.E."/>
            <person name="Selbmann L."/>
        </authorList>
    </citation>
    <scope>NUCLEOTIDE SEQUENCE</scope>
    <source>
        <strain evidence="1">CCFEE 5737</strain>
    </source>
</reference>
<keyword evidence="2" id="KW-1185">Reference proteome</keyword>
<dbReference type="EMBL" id="JAWDJW010006336">
    <property type="protein sequence ID" value="KAK3065422.1"/>
    <property type="molecule type" value="Genomic_DNA"/>
</dbReference>
<name>A0ACC3DD13_9PEZI</name>
<protein>
    <submittedName>
        <fullName evidence="1">Uncharacterized protein</fullName>
    </submittedName>
</protein>
<gene>
    <name evidence="1" type="ORF">LTS18_009265</name>
</gene>
<sequence>MASFLDDRAELGSEEDDEDFDDEGGEDGDAPPRKKRVSGLDDSSEEEEEDDEEEEARIKEGFIVDEEEEEEDRRQRRRERKKRRRAEREEEEGLDEEDLDLIGEATGDYEARTAQQPKFKRLKQGHRDDRESRAPRGVDDIFSDEDEDLEDRRPREPRGLADEFADFIEEDEFPDEERDRLLEEQEVARPGRKAFAGLDKLQESGLDEASAEDMRAAFGDGTEYDWALEMQDLMEAEDQELDRPLELKDVFEPSQLKEKMLTDEDNEIRFNDVPERYQILRKPFTVPELTEEEQAARATEEALWISNLILPKKRFDRSLHEPFRQCIAQVLDFINKEDFEIPFIFQHRKDYLIHAAKDDVDAEFAQQNGDAEVKAERLLVQNDLWEILEQDLKFKGLMEKRDTLQKSYDNLKSAAGITDEVVEDMLSKAVSIEEIQDIQDYLHFRYTAELKDVQALEAEVNGIQKRARTGGSFWEKVRASRVYNFVRALGLSSDSFAINALGEGRRTYSEDHSERPDDLADSLLDPPEYSTGQQVVKMGKAMFAEELTMNPRMRKFMRKTFYENGRVDCYRTQKGAKQITEDHRYYEFKYLRDQDFGAIARRPDLYLRMLKAEAEGLVEVKLRLSSLRESKRVLYKLFESDNFSEIADAWNATRRDVVDMALLKLEKVIAKGVKEQLKAVCENQLATACREKYTEKLDQAPYKPKGMVLGTAPRVLTLSNGKGLRDDAICWAFVEDDRRVLEHGKFVDLRLGNPDKYIADGKDIAALVELIKRRKPDIIGVSGFAAESRRLWKDIQDIIDKFDLQGNVFEGEGDVEQTEKLEAVIVNDEVARLYHNSDRAAKEHPQTAPMVRYCIALGRYLQNPMLEYAALGKDIVSIQFDPNQDLLPVEKLTKNLESAMVDMVNMVGVEVNDAINDPYVANLLPYICGLGPRKAAHLMKVVNQNGGVVQTRQELVIGDPDNNVHPALSAKVWANCASFLYITFDATEEWSDYLDNTRVHPEDYDIARKMAADALDLDEEDVKAATDENGAGAVVKQLIKQEDQDKVNDLVLEEYAVQLEQRFNQRKRATLETIRAEFQVPYEELRRSFAMLTPEEIFTMFTGETADSLQIGMNVPVQIRRVFPDHIEVKLDCGVEGGVSESEYPEGVGGERGVAPHSVYQAHQTVQAKLTYLSMRQFTAQLSFRENRLKEPFRRQIDRSPGEWDEVEEENDRRAALKEKEEATGRAQRVIKHPLFRPFNSAQAEEFLGSQGRGDVVIRPSSKGLDHLAVTWKVHDNVYQHIDVLELDKENEFSVGRQLRVGKFNYSDLDELIVNHVKVMARKVDEIMADDRYRSHSRTETENWINSYLQANPKRSMYGFCINPKYPGYFNLCFKTGPDAAIQYWNVKVTPRGFEMQKAEYSDVVNLKNGFKTWQLRLQDEAARKGRR</sequence>
<organism evidence="1 2">
    <name type="scientific">Coniosporium uncinatum</name>
    <dbReference type="NCBI Taxonomy" id="93489"/>
    <lineage>
        <taxon>Eukaryota</taxon>
        <taxon>Fungi</taxon>
        <taxon>Dikarya</taxon>
        <taxon>Ascomycota</taxon>
        <taxon>Pezizomycotina</taxon>
        <taxon>Dothideomycetes</taxon>
        <taxon>Dothideomycetes incertae sedis</taxon>
        <taxon>Coniosporium</taxon>
    </lineage>
</organism>